<feature type="compositionally biased region" description="Polar residues" evidence="6">
    <location>
        <begin position="284"/>
        <end position="295"/>
    </location>
</feature>
<keyword evidence="2 7" id="KW-0812">Transmembrane</keyword>
<evidence type="ECO:0000256" key="1">
    <source>
        <dbReference type="ARBA" id="ARBA00004141"/>
    </source>
</evidence>
<feature type="non-terminal residue" evidence="9">
    <location>
        <position position="337"/>
    </location>
</feature>
<evidence type="ECO:0000313" key="9">
    <source>
        <dbReference type="EMBL" id="PVI02634.1"/>
    </source>
</evidence>
<name>A0A2V1DZ34_9PLEO</name>
<accession>A0A2V1DZ34</accession>
<feature type="transmembrane region" description="Helical" evidence="7">
    <location>
        <begin position="128"/>
        <end position="152"/>
    </location>
</feature>
<gene>
    <name evidence="9" type="ORF">DM02DRAFT_508472</name>
</gene>
<feature type="transmembrane region" description="Helical" evidence="7">
    <location>
        <begin position="203"/>
        <end position="225"/>
    </location>
</feature>
<comment type="subcellular location">
    <subcellularLocation>
        <location evidence="1">Membrane</location>
        <topology evidence="1">Multi-pass membrane protein</topology>
    </subcellularLocation>
</comment>
<feature type="transmembrane region" description="Helical" evidence="7">
    <location>
        <begin position="91"/>
        <end position="116"/>
    </location>
</feature>
<keyword evidence="4 7" id="KW-0472">Membrane</keyword>
<evidence type="ECO:0000256" key="6">
    <source>
        <dbReference type="SAM" id="MobiDB-lite"/>
    </source>
</evidence>
<evidence type="ECO:0000256" key="3">
    <source>
        <dbReference type="ARBA" id="ARBA00022989"/>
    </source>
</evidence>
<organism evidence="9 10">
    <name type="scientific">Periconia macrospinosa</name>
    <dbReference type="NCBI Taxonomy" id="97972"/>
    <lineage>
        <taxon>Eukaryota</taxon>
        <taxon>Fungi</taxon>
        <taxon>Dikarya</taxon>
        <taxon>Ascomycota</taxon>
        <taxon>Pezizomycotina</taxon>
        <taxon>Dothideomycetes</taxon>
        <taxon>Pleosporomycetidae</taxon>
        <taxon>Pleosporales</taxon>
        <taxon>Massarineae</taxon>
        <taxon>Periconiaceae</taxon>
        <taxon>Periconia</taxon>
    </lineage>
</organism>
<dbReference type="OrthoDB" id="3934549at2759"/>
<dbReference type="PANTHER" id="PTHR33048">
    <property type="entry name" value="PTH11-LIKE INTEGRAL MEMBRANE PROTEIN (AFU_ORTHOLOGUE AFUA_5G11245)"/>
    <property type="match status" value="1"/>
</dbReference>
<dbReference type="EMBL" id="KZ805340">
    <property type="protein sequence ID" value="PVI02634.1"/>
    <property type="molecule type" value="Genomic_DNA"/>
</dbReference>
<dbReference type="GO" id="GO:0016020">
    <property type="term" value="C:membrane"/>
    <property type="evidence" value="ECO:0007669"/>
    <property type="project" value="UniProtKB-SubCell"/>
</dbReference>
<feature type="domain" description="Rhodopsin" evidence="8">
    <location>
        <begin position="33"/>
        <end position="270"/>
    </location>
</feature>
<sequence length="337" mass="37754">ADLQVRDRLHDKSGELNKTTTVLLVLATLFVCLRFWARNISCARYGADDWMIVAALVRAFVFTSGALNYAAIVHGLGRHADTVLMDDIVTFFKILLAFECIYITAVLLVKLSLLLMYRRLFPSREFKICLAIIAAIVIGWWIAILAVCIFQCNPISKAWLPWIEGTCINLKASFIGNAIPNILTDVAILCMPLRPVWKLHATITQRLSICFIFMLGSFVLFASIYRFTTLMEFDPRDTTWTLADACTWCVVEVACGVISACLPTLRPLMVKISHQFGSLTNSKAAQTGANNQSRGPTELVTIGGTNWNKPREKHFQRLQNEGDNYGNHTIITRLESS</sequence>
<evidence type="ECO:0000256" key="2">
    <source>
        <dbReference type="ARBA" id="ARBA00022692"/>
    </source>
</evidence>
<evidence type="ECO:0000259" key="8">
    <source>
        <dbReference type="Pfam" id="PF20684"/>
    </source>
</evidence>
<feature type="transmembrane region" description="Helical" evidence="7">
    <location>
        <begin position="20"/>
        <end position="37"/>
    </location>
</feature>
<evidence type="ECO:0000256" key="5">
    <source>
        <dbReference type="ARBA" id="ARBA00038359"/>
    </source>
</evidence>
<protein>
    <recommendedName>
        <fullName evidence="8">Rhodopsin domain-containing protein</fullName>
    </recommendedName>
</protein>
<dbReference type="AlphaFoldDB" id="A0A2V1DZ34"/>
<feature type="transmembrane region" description="Helical" evidence="7">
    <location>
        <begin position="49"/>
        <end position="71"/>
    </location>
</feature>
<comment type="similarity">
    <text evidence="5">Belongs to the SAT4 family.</text>
</comment>
<evidence type="ECO:0000313" key="10">
    <source>
        <dbReference type="Proteomes" id="UP000244855"/>
    </source>
</evidence>
<feature type="non-terminal residue" evidence="9">
    <location>
        <position position="1"/>
    </location>
</feature>
<proteinExistence type="inferred from homology"/>
<reference evidence="9 10" key="1">
    <citation type="journal article" date="2018" name="Sci. Rep.">
        <title>Comparative genomics provides insights into the lifestyle and reveals functional heterogeneity of dark septate endophytic fungi.</title>
        <authorList>
            <person name="Knapp D.G."/>
            <person name="Nemeth J.B."/>
            <person name="Barry K."/>
            <person name="Hainaut M."/>
            <person name="Henrissat B."/>
            <person name="Johnson J."/>
            <person name="Kuo A."/>
            <person name="Lim J.H.P."/>
            <person name="Lipzen A."/>
            <person name="Nolan M."/>
            <person name="Ohm R.A."/>
            <person name="Tamas L."/>
            <person name="Grigoriev I.V."/>
            <person name="Spatafora J.W."/>
            <person name="Nagy L.G."/>
            <person name="Kovacs G.M."/>
        </authorList>
    </citation>
    <scope>NUCLEOTIDE SEQUENCE [LARGE SCALE GENOMIC DNA]</scope>
    <source>
        <strain evidence="9 10">DSE2036</strain>
    </source>
</reference>
<evidence type="ECO:0000256" key="7">
    <source>
        <dbReference type="SAM" id="Phobius"/>
    </source>
</evidence>
<keyword evidence="10" id="KW-1185">Reference proteome</keyword>
<dbReference type="PANTHER" id="PTHR33048:SF151">
    <property type="entry name" value="INTEGRAL MEMBRANE PROTEIN"/>
    <property type="match status" value="1"/>
</dbReference>
<dbReference type="STRING" id="97972.A0A2V1DZ34"/>
<evidence type="ECO:0000256" key="4">
    <source>
        <dbReference type="ARBA" id="ARBA00023136"/>
    </source>
</evidence>
<keyword evidence="3 7" id="KW-1133">Transmembrane helix</keyword>
<dbReference type="Proteomes" id="UP000244855">
    <property type="component" value="Unassembled WGS sequence"/>
</dbReference>
<dbReference type="InterPro" id="IPR052337">
    <property type="entry name" value="SAT4-like"/>
</dbReference>
<dbReference type="Pfam" id="PF20684">
    <property type="entry name" value="Fung_rhodopsin"/>
    <property type="match status" value="1"/>
</dbReference>
<feature type="region of interest" description="Disordered" evidence="6">
    <location>
        <begin position="284"/>
        <end position="308"/>
    </location>
</feature>
<dbReference type="InterPro" id="IPR049326">
    <property type="entry name" value="Rhodopsin_dom_fungi"/>
</dbReference>